<organism evidence="2 3">
    <name type="scientific">Amazonocrinis nigriterrae CENA67</name>
    <dbReference type="NCBI Taxonomy" id="2794033"/>
    <lineage>
        <taxon>Bacteria</taxon>
        <taxon>Bacillati</taxon>
        <taxon>Cyanobacteriota</taxon>
        <taxon>Cyanophyceae</taxon>
        <taxon>Nostocales</taxon>
        <taxon>Nostocaceae</taxon>
        <taxon>Amazonocrinis</taxon>
        <taxon>Amazonocrinis nigriterrae</taxon>
    </lineage>
</organism>
<dbReference type="EMBL" id="JAECZC010000054">
    <property type="protein sequence ID" value="MBH8564900.1"/>
    <property type="molecule type" value="Genomic_DNA"/>
</dbReference>
<feature type="compositionally biased region" description="Polar residues" evidence="1">
    <location>
        <begin position="1"/>
        <end position="11"/>
    </location>
</feature>
<dbReference type="Gene3D" id="2.60.120.430">
    <property type="entry name" value="Galactose-binding lectin"/>
    <property type="match status" value="1"/>
</dbReference>
<evidence type="ECO:0000256" key="1">
    <source>
        <dbReference type="SAM" id="MobiDB-lite"/>
    </source>
</evidence>
<feature type="region of interest" description="Disordered" evidence="1">
    <location>
        <begin position="1"/>
        <end position="22"/>
    </location>
</feature>
<dbReference type="Proteomes" id="UP000632766">
    <property type="component" value="Unassembled WGS sequence"/>
</dbReference>
<comment type="caution">
    <text evidence="2">The sequence shown here is derived from an EMBL/GenBank/DDBJ whole genome shotgun (WGS) entry which is preliminary data.</text>
</comment>
<dbReference type="AlphaFoldDB" id="A0A8J7HV95"/>
<accession>A0A8J7HV95</accession>
<protein>
    <submittedName>
        <fullName evidence="2">Uncharacterized protein</fullName>
    </submittedName>
</protein>
<reference evidence="2 3" key="1">
    <citation type="journal article" date="2021" name="Int. J. Syst. Evol. Microbiol.">
        <title>Amazonocrinis nigriterrae gen. nov., sp. nov., Atlanticothrix silvestris gen. nov., sp. nov. and Dendronalium phyllosphericum gen. nov., sp. nov., nostocacean cyanobacteria from Brazilian environments.</title>
        <authorList>
            <person name="Alvarenga D.O."/>
            <person name="Andreote A.P.D."/>
            <person name="Branco L.H.Z."/>
            <person name="Delbaje E."/>
            <person name="Cruz R.B."/>
            <person name="Varani A.M."/>
            <person name="Fiore M.F."/>
        </authorList>
    </citation>
    <scope>NUCLEOTIDE SEQUENCE [LARGE SCALE GENOMIC DNA]</scope>
    <source>
        <strain evidence="2 3">CENA67</strain>
    </source>
</reference>
<keyword evidence="3" id="KW-1185">Reference proteome</keyword>
<sequence length="134" mass="14650">MVQTTLSGDSFTNEKTKGSFNVPANTDVGVPFKNETNNEVQIHFEASGQWQSGPANPVTGPEGLPGQLLGNLQFPDYTPFTLIANNKDWSTAYQVGIQTELSVPAGGTLWFLMNDQKNLYHDNTGSLTVNWSQK</sequence>
<dbReference type="RefSeq" id="WP_198126720.1">
    <property type="nucleotide sequence ID" value="NZ_JAECZC010000054.1"/>
</dbReference>
<gene>
    <name evidence="2" type="ORF">I8748_22400</name>
</gene>
<evidence type="ECO:0000313" key="2">
    <source>
        <dbReference type="EMBL" id="MBH8564900.1"/>
    </source>
</evidence>
<evidence type="ECO:0000313" key="3">
    <source>
        <dbReference type="Proteomes" id="UP000632766"/>
    </source>
</evidence>
<proteinExistence type="predicted"/>
<name>A0A8J7HV95_9NOST</name>